<dbReference type="EMBL" id="MLCB01000157">
    <property type="protein sequence ID" value="OJI93083.1"/>
    <property type="molecule type" value="Genomic_DNA"/>
</dbReference>
<dbReference type="RefSeq" id="WP_072631233.1">
    <property type="nucleotide sequence ID" value="NZ_MLCB01000157.1"/>
</dbReference>
<accession>A0A1L9NV72</accession>
<evidence type="ECO:0000313" key="2">
    <source>
        <dbReference type="Proteomes" id="UP000184514"/>
    </source>
</evidence>
<dbReference type="InterPro" id="IPR036388">
    <property type="entry name" value="WH-like_DNA-bd_sf"/>
</dbReference>
<dbReference type="SUPFAM" id="SSF46955">
    <property type="entry name" value="Putative DNA-binding domain"/>
    <property type="match status" value="1"/>
</dbReference>
<gene>
    <name evidence="1" type="ORF">PFRI_26980</name>
</gene>
<name>A0A1L9NV72_9RHOB</name>
<comment type="caution">
    <text evidence="1">The sequence shown here is derived from an EMBL/GenBank/DDBJ whole genome shotgun (WGS) entry which is preliminary data.</text>
</comment>
<reference evidence="1 2" key="1">
    <citation type="submission" date="2016-10" db="EMBL/GenBank/DDBJ databases">
        <title>Genome sequence of Planktotalea frisia SH6-1.</title>
        <authorList>
            <person name="Poehlein A."/>
            <person name="Bakenhus I."/>
            <person name="Voget S."/>
            <person name="Brinkhoff T."/>
            <person name="Simon M."/>
        </authorList>
    </citation>
    <scope>NUCLEOTIDE SEQUENCE [LARGE SCALE GENOMIC DNA]</scope>
    <source>
        <strain evidence="1 2">SH6-1</strain>
    </source>
</reference>
<protein>
    <recommendedName>
        <fullName evidence="3">Helix-turn-helix domain protein</fullName>
    </recommendedName>
</protein>
<evidence type="ECO:0000313" key="1">
    <source>
        <dbReference type="EMBL" id="OJI93083.1"/>
    </source>
</evidence>
<sequence length="139" mass="15483">MSRRFRTRAIKANKSYTVDELADAACVSIPTVRNWIKDGMPLIDGNRPMIILGFHALEYLNARKAKSKQPMALGEFYCLRCKAPRTPFGAMADYVPSSDTGGRLKAICGVCECACNRNVSARDLPDIRKVLDVEIRGSW</sequence>
<dbReference type="AlphaFoldDB" id="A0A1L9NV72"/>
<proteinExistence type="predicted"/>
<keyword evidence="2" id="KW-1185">Reference proteome</keyword>
<evidence type="ECO:0008006" key="3">
    <source>
        <dbReference type="Google" id="ProtNLM"/>
    </source>
</evidence>
<dbReference type="OrthoDB" id="8546410at2"/>
<dbReference type="Proteomes" id="UP000184514">
    <property type="component" value="Unassembled WGS sequence"/>
</dbReference>
<dbReference type="Gene3D" id="1.10.10.10">
    <property type="entry name" value="Winged helix-like DNA-binding domain superfamily/Winged helix DNA-binding domain"/>
    <property type="match status" value="1"/>
</dbReference>
<dbReference type="InterPro" id="IPR009061">
    <property type="entry name" value="DNA-bd_dom_put_sf"/>
</dbReference>
<organism evidence="1 2">
    <name type="scientific">Planktotalea frisia</name>
    <dbReference type="NCBI Taxonomy" id="696762"/>
    <lineage>
        <taxon>Bacteria</taxon>
        <taxon>Pseudomonadati</taxon>
        <taxon>Pseudomonadota</taxon>
        <taxon>Alphaproteobacteria</taxon>
        <taxon>Rhodobacterales</taxon>
        <taxon>Paracoccaceae</taxon>
        <taxon>Planktotalea</taxon>
    </lineage>
</organism>